<dbReference type="PANTHER" id="PTHR46211">
    <property type="entry name" value="GLYCEROPHOSPHORYL DIESTER PHOSPHODIESTERASE"/>
    <property type="match status" value="1"/>
</dbReference>
<name>Q9HKG5_THEAC</name>
<dbReference type="KEGG" id="tac:Ta0634"/>
<gene>
    <name evidence="2" type="ordered locus">Ta0634</name>
</gene>
<dbReference type="EMBL" id="AL445064">
    <property type="protein sequence ID" value="CAC11773.1"/>
    <property type="molecule type" value="Genomic_DNA"/>
</dbReference>
<reference evidence="2 3" key="1">
    <citation type="journal article" date="2000" name="Nature">
        <title>The genome sequence of the thermoacidophilic scavenger Thermoplasma acidophilum.</title>
        <authorList>
            <person name="Ruepp A."/>
            <person name="Graml W."/>
            <person name="Santos-Martinez M.L."/>
            <person name="Koretke K.K."/>
            <person name="Volker C."/>
            <person name="Mewes H.W."/>
            <person name="Frishman D."/>
            <person name="Stocker S."/>
            <person name="Lupas A.N."/>
            <person name="Baumeister W."/>
        </authorList>
    </citation>
    <scope>NUCLEOTIDE SEQUENCE [LARGE SCALE GENOMIC DNA]</scope>
    <source>
        <strain evidence="3">ATCC 25905 / DSM 1728 / JCM 9062 / NBRC 15155 / AMRC-C165</strain>
    </source>
</reference>
<dbReference type="Proteomes" id="UP000001024">
    <property type="component" value="Chromosome"/>
</dbReference>
<dbReference type="SUPFAM" id="SSF51695">
    <property type="entry name" value="PLC-like phosphodiesterases"/>
    <property type="match status" value="1"/>
</dbReference>
<dbReference type="CDD" id="cd08556">
    <property type="entry name" value="GDPD"/>
    <property type="match status" value="1"/>
</dbReference>
<dbReference type="RefSeq" id="WP_010901057.1">
    <property type="nucleotide sequence ID" value="NC_002578.1"/>
</dbReference>
<evidence type="ECO:0000259" key="1">
    <source>
        <dbReference type="PROSITE" id="PS51704"/>
    </source>
</evidence>
<dbReference type="AlphaFoldDB" id="Q9HKG5"/>
<evidence type="ECO:0000313" key="3">
    <source>
        <dbReference type="Proteomes" id="UP000001024"/>
    </source>
</evidence>
<dbReference type="GO" id="GO:0008081">
    <property type="term" value="F:phosphoric diester hydrolase activity"/>
    <property type="evidence" value="ECO:0007669"/>
    <property type="project" value="InterPro"/>
</dbReference>
<evidence type="ECO:0000313" key="2">
    <source>
        <dbReference type="EMBL" id="CAC11773.1"/>
    </source>
</evidence>
<sequence>MHFLEKYRFLVIGHRGLPSLCLENTVESFNATFNAGMPAVELDVQYTADGVPVVFHDFDLNRLAGRNSRIGDLKWDDLSKIRLASGSTIPRLSDVLSAFENFNFFIEIKIEKFDNAERKLTDDVARMVIDRSMNDNVVMISFNASAMRYVRDHYDGIITGLDFESPDEADDAVNNNVALPYYAIIDEVFDKIKERPVIPWTVDSYSTAVRLKEMGCRGIITNTGDRFISLIE</sequence>
<dbReference type="Gene3D" id="3.20.20.190">
    <property type="entry name" value="Phosphatidylinositol (PI) phosphodiesterase"/>
    <property type="match status" value="1"/>
</dbReference>
<dbReference type="GO" id="GO:0006629">
    <property type="term" value="P:lipid metabolic process"/>
    <property type="evidence" value="ECO:0007669"/>
    <property type="project" value="InterPro"/>
</dbReference>
<dbReference type="PROSITE" id="PS51704">
    <property type="entry name" value="GP_PDE"/>
    <property type="match status" value="1"/>
</dbReference>
<keyword evidence="3" id="KW-1185">Reference proteome</keyword>
<proteinExistence type="predicted"/>
<dbReference type="InterPro" id="IPR030395">
    <property type="entry name" value="GP_PDE_dom"/>
</dbReference>
<dbReference type="InterPro" id="IPR017946">
    <property type="entry name" value="PLC-like_Pdiesterase_TIM-brl"/>
</dbReference>
<organism evidence="2 3">
    <name type="scientific">Thermoplasma acidophilum (strain ATCC 25905 / DSM 1728 / JCM 9062 / NBRC 15155 / AMRC-C165)</name>
    <dbReference type="NCBI Taxonomy" id="273075"/>
    <lineage>
        <taxon>Archaea</taxon>
        <taxon>Methanobacteriati</taxon>
        <taxon>Thermoplasmatota</taxon>
        <taxon>Thermoplasmata</taxon>
        <taxon>Thermoplasmatales</taxon>
        <taxon>Thermoplasmataceae</taxon>
        <taxon>Thermoplasma</taxon>
    </lineage>
</organism>
<dbReference type="PROSITE" id="PS50007">
    <property type="entry name" value="PIPLC_X_DOMAIN"/>
    <property type="match status" value="1"/>
</dbReference>
<dbReference type="Pfam" id="PF03009">
    <property type="entry name" value="GDPD"/>
    <property type="match status" value="1"/>
</dbReference>
<dbReference type="EnsemblBacteria" id="CAC11773">
    <property type="protein sequence ID" value="CAC11773"/>
    <property type="gene ID" value="CAC11773"/>
</dbReference>
<feature type="domain" description="GP-PDE" evidence="1">
    <location>
        <begin position="9"/>
        <end position="231"/>
    </location>
</feature>
<dbReference type="InParanoid" id="Q9HKG5"/>
<dbReference type="HOGENOM" id="CLU_030006_3_3_2"/>
<dbReference type="STRING" id="273075.gene:9571854"/>
<dbReference type="eggNOG" id="arCOG00701">
    <property type="taxonomic scope" value="Archaea"/>
</dbReference>
<accession>Q9HKG5</accession>
<dbReference type="PANTHER" id="PTHR46211:SF14">
    <property type="entry name" value="GLYCEROPHOSPHODIESTER PHOSPHODIESTERASE"/>
    <property type="match status" value="1"/>
</dbReference>
<protein>
    <recommendedName>
        <fullName evidence="1">GP-PDE domain-containing protein</fullName>
    </recommendedName>
</protein>
<dbReference type="PaxDb" id="273075-Ta0634"/>
<dbReference type="DNASU" id="1456210"/>
<dbReference type="OrthoDB" id="57134at2157"/>